<feature type="domain" description="LysM" evidence="2">
    <location>
        <begin position="49"/>
        <end position="100"/>
    </location>
</feature>
<dbReference type="Pfam" id="PF01476">
    <property type="entry name" value="LysM"/>
    <property type="match status" value="1"/>
</dbReference>
<evidence type="ECO:0000259" key="2">
    <source>
        <dbReference type="SMART" id="SM00257"/>
    </source>
</evidence>
<dbReference type="AlphaFoldDB" id="A0A8I0AK94"/>
<dbReference type="RefSeq" id="WP_117822627.1">
    <property type="nucleotide sequence ID" value="NZ_JACOOX010000003.1"/>
</dbReference>
<proteinExistence type="predicted"/>
<name>A0A8I0AK94_9FIRM</name>
<dbReference type="EMBL" id="JACOOX010000003">
    <property type="protein sequence ID" value="MBC5662431.1"/>
    <property type="molecule type" value="Genomic_DNA"/>
</dbReference>
<reference evidence="3 4" key="1">
    <citation type="submission" date="2020-08" db="EMBL/GenBank/DDBJ databases">
        <title>Genome public.</title>
        <authorList>
            <person name="Liu C."/>
            <person name="Sun Q."/>
        </authorList>
    </citation>
    <scope>NUCLEOTIDE SEQUENCE [LARGE SCALE GENOMIC DNA]</scope>
    <source>
        <strain evidence="3 4">NSJ-10</strain>
    </source>
</reference>
<accession>A0A8I0AK94</accession>
<evidence type="ECO:0000313" key="3">
    <source>
        <dbReference type="EMBL" id="MBC5662431.1"/>
    </source>
</evidence>
<keyword evidence="1" id="KW-1133">Transmembrane helix</keyword>
<dbReference type="Proteomes" id="UP000615234">
    <property type="component" value="Unassembled WGS sequence"/>
</dbReference>
<dbReference type="Gene3D" id="3.10.350.10">
    <property type="entry name" value="LysM domain"/>
    <property type="match status" value="1"/>
</dbReference>
<keyword evidence="1" id="KW-0472">Membrane</keyword>
<dbReference type="CDD" id="cd00118">
    <property type="entry name" value="LysM"/>
    <property type="match status" value="1"/>
</dbReference>
<dbReference type="SUPFAM" id="SSF54106">
    <property type="entry name" value="LysM domain"/>
    <property type="match status" value="1"/>
</dbReference>
<dbReference type="InterPro" id="IPR036779">
    <property type="entry name" value="LysM_dom_sf"/>
</dbReference>
<evidence type="ECO:0000313" key="4">
    <source>
        <dbReference type="Proteomes" id="UP000615234"/>
    </source>
</evidence>
<gene>
    <name evidence="3" type="ORF">H8S09_05910</name>
</gene>
<sequence>MKNVVRFISTKKIFIIAGIILVTVLYILISHKDSPATSASNASKKYYKCITIEEGDTLWDIANEYKTEEYASTQDYIDEVLAMNNLNTDVIVDGTNLLIPYYKVNDYE</sequence>
<keyword evidence="4" id="KW-1185">Reference proteome</keyword>
<comment type="caution">
    <text evidence="3">The sequence shown here is derived from an EMBL/GenBank/DDBJ whole genome shotgun (WGS) entry which is preliminary data.</text>
</comment>
<protein>
    <submittedName>
        <fullName evidence="3">LysM peptidoglycan-binding domain-containing protein</fullName>
    </submittedName>
</protein>
<dbReference type="SMART" id="SM00257">
    <property type="entry name" value="LysM"/>
    <property type="match status" value="1"/>
</dbReference>
<evidence type="ECO:0000256" key="1">
    <source>
        <dbReference type="SAM" id="Phobius"/>
    </source>
</evidence>
<keyword evidence="1" id="KW-0812">Transmembrane</keyword>
<organism evidence="3 4">
    <name type="scientific">Coprococcus hominis</name>
    <name type="common">ex Liu et al. 2022</name>
    <dbReference type="NCBI Taxonomy" id="2763039"/>
    <lineage>
        <taxon>Bacteria</taxon>
        <taxon>Bacillati</taxon>
        <taxon>Bacillota</taxon>
        <taxon>Clostridia</taxon>
        <taxon>Lachnospirales</taxon>
        <taxon>Lachnospiraceae</taxon>
        <taxon>Coprococcus</taxon>
    </lineage>
</organism>
<dbReference type="InterPro" id="IPR018392">
    <property type="entry name" value="LysM"/>
</dbReference>
<feature type="transmembrane region" description="Helical" evidence="1">
    <location>
        <begin position="12"/>
        <end position="29"/>
    </location>
</feature>